<dbReference type="Proteomes" id="UP000824249">
    <property type="component" value="Unassembled WGS sequence"/>
</dbReference>
<organism evidence="3 4">
    <name type="scientific">Candidatus Borkfalkia faecigallinarum</name>
    <dbReference type="NCBI Taxonomy" id="2838509"/>
    <lineage>
        <taxon>Bacteria</taxon>
        <taxon>Bacillati</taxon>
        <taxon>Bacillota</taxon>
        <taxon>Clostridia</taxon>
        <taxon>Christensenellales</taxon>
        <taxon>Christensenellaceae</taxon>
        <taxon>Candidatus Borkfalkia</taxon>
    </lineage>
</organism>
<feature type="compositionally biased region" description="Gly residues" evidence="1">
    <location>
        <begin position="118"/>
        <end position="136"/>
    </location>
</feature>
<reference evidence="3" key="2">
    <citation type="submission" date="2021-04" db="EMBL/GenBank/DDBJ databases">
        <authorList>
            <person name="Gilroy R."/>
        </authorList>
    </citation>
    <scope>NUCLEOTIDE SEQUENCE</scope>
    <source>
        <strain evidence="3">26628</strain>
    </source>
</reference>
<reference evidence="3" key="1">
    <citation type="journal article" date="2021" name="PeerJ">
        <title>Extensive microbial diversity within the chicken gut microbiome revealed by metagenomics and culture.</title>
        <authorList>
            <person name="Gilroy R."/>
            <person name="Ravi A."/>
            <person name="Getino M."/>
            <person name="Pursley I."/>
            <person name="Horton D.L."/>
            <person name="Alikhan N.F."/>
            <person name="Baker D."/>
            <person name="Gharbi K."/>
            <person name="Hall N."/>
            <person name="Watson M."/>
            <person name="Adriaenssens E.M."/>
            <person name="Foster-Nyarko E."/>
            <person name="Jarju S."/>
            <person name="Secka A."/>
            <person name="Antonio M."/>
            <person name="Oren A."/>
            <person name="Chaudhuri R.R."/>
            <person name="La Ragione R."/>
            <person name="Hildebrand F."/>
            <person name="Pallen M.J."/>
        </authorList>
    </citation>
    <scope>NUCLEOTIDE SEQUENCE</scope>
    <source>
        <strain evidence="3">26628</strain>
    </source>
</reference>
<gene>
    <name evidence="3" type="ORF">H9737_06370</name>
</gene>
<dbReference type="InterPro" id="IPR019198">
    <property type="entry name" value="Beta_propeller_containing"/>
</dbReference>
<keyword evidence="2" id="KW-0472">Membrane</keyword>
<feature type="region of interest" description="Disordered" evidence="1">
    <location>
        <begin position="104"/>
        <end position="153"/>
    </location>
</feature>
<sequence>MNTSKQRTEEIVRRAAAQRAARAKNSRAWLLAVTAGCLLLAVAAYLILFIPYPSALPDISRFSGSPYYPLMQRLNELTYTPPRYQNNFEAWFSGLGGWLDIPSGDGAEAPDANAPAGPAGGGDSSAAGPGGSGAEGNGSVEVTDNQEAGVTEGDLFKRTRTHLFYLNNQSAYSDLTVLSSFTLAAADSAPCGRLEIAPEADTCFTGAAEMYLSEDGGTVTVFRPVGTKSGGAYTAVIAVDVSDPAEMCETGRVYLSGSYVTSRVVGEEFLLVSNFAVRRDPDFSDESQFLPQFGAPGALESLPMEDIVWSEDADAARYTVLCRLGEDLSLRGCEAFLSFSRQVYVSQDNVFLTRGYTAEVQACGEIVSGPVRESRTEIACVSYGGGGLSYRGCAESPAPSTISIRWTRRKIRCASSPPCRGARLPCSAPPPSRRTPPCTSSTSTASPSSPRWKTSPRRGRRSPPSALKRTSPGCAPPSASS</sequence>
<feature type="region of interest" description="Disordered" evidence="1">
    <location>
        <begin position="415"/>
        <end position="481"/>
    </location>
</feature>
<evidence type="ECO:0000313" key="4">
    <source>
        <dbReference type="Proteomes" id="UP000824249"/>
    </source>
</evidence>
<evidence type="ECO:0000256" key="1">
    <source>
        <dbReference type="SAM" id="MobiDB-lite"/>
    </source>
</evidence>
<proteinExistence type="predicted"/>
<name>A0A9D1VVC5_9FIRM</name>
<keyword evidence="2" id="KW-0812">Transmembrane</keyword>
<keyword evidence="2" id="KW-1133">Transmembrane helix</keyword>
<feature type="transmembrane region" description="Helical" evidence="2">
    <location>
        <begin position="28"/>
        <end position="52"/>
    </location>
</feature>
<evidence type="ECO:0000256" key="2">
    <source>
        <dbReference type="SAM" id="Phobius"/>
    </source>
</evidence>
<accession>A0A9D1VVC5</accession>
<dbReference type="EMBL" id="DXFD01000093">
    <property type="protein sequence ID" value="HIX47293.1"/>
    <property type="molecule type" value="Genomic_DNA"/>
</dbReference>
<feature type="compositionally biased region" description="Low complexity" evidence="1">
    <location>
        <begin position="435"/>
        <end position="450"/>
    </location>
</feature>
<evidence type="ECO:0000313" key="3">
    <source>
        <dbReference type="EMBL" id="HIX47293.1"/>
    </source>
</evidence>
<protein>
    <submittedName>
        <fullName evidence="3">Beta-propeller domain-containing protein</fullName>
    </submittedName>
</protein>
<comment type="caution">
    <text evidence="3">The sequence shown here is derived from an EMBL/GenBank/DDBJ whole genome shotgun (WGS) entry which is preliminary data.</text>
</comment>
<dbReference type="Pfam" id="PF09826">
    <property type="entry name" value="Beta_propel"/>
    <property type="match status" value="1"/>
</dbReference>
<dbReference type="AlphaFoldDB" id="A0A9D1VVC5"/>
<feature type="compositionally biased region" description="Low complexity" evidence="1">
    <location>
        <begin position="104"/>
        <end position="117"/>
    </location>
</feature>